<name>G4Q9G1_TAYAM</name>
<dbReference type="InterPro" id="IPR050750">
    <property type="entry name" value="C5-MTase"/>
</dbReference>
<evidence type="ECO:0000256" key="1">
    <source>
        <dbReference type="ARBA" id="ARBA00022603"/>
    </source>
</evidence>
<organism evidence="9 10">
    <name type="scientific">Taylorella asinigenitalis (strain MCE3)</name>
    <dbReference type="NCBI Taxonomy" id="1008459"/>
    <lineage>
        <taxon>Bacteria</taxon>
        <taxon>Pseudomonadati</taxon>
        <taxon>Pseudomonadota</taxon>
        <taxon>Betaproteobacteria</taxon>
        <taxon>Burkholderiales</taxon>
        <taxon>Alcaligenaceae</taxon>
        <taxon>Taylorella</taxon>
    </lineage>
</organism>
<dbReference type="OrthoDB" id="9813719at2"/>
<dbReference type="InterPro" id="IPR031303">
    <property type="entry name" value="C5_meth_CS"/>
</dbReference>
<evidence type="ECO:0000313" key="10">
    <source>
        <dbReference type="Proteomes" id="UP000009284"/>
    </source>
</evidence>
<evidence type="ECO:0000256" key="7">
    <source>
        <dbReference type="RuleBase" id="RU000416"/>
    </source>
</evidence>
<dbReference type="InterPro" id="IPR018117">
    <property type="entry name" value="C5_DNA_meth_AS"/>
</dbReference>
<dbReference type="Pfam" id="PF00145">
    <property type="entry name" value="DNA_methylase"/>
    <property type="match status" value="1"/>
</dbReference>
<keyword evidence="3 6" id="KW-0949">S-adenosyl-L-methionine</keyword>
<dbReference type="Gene3D" id="3.90.120.10">
    <property type="entry name" value="DNA Methylase, subunit A, domain 2"/>
    <property type="match status" value="1"/>
</dbReference>
<accession>G4Q9G1</accession>
<proteinExistence type="inferred from homology"/>
<dbReference type="RefSeq" id="WP_014111395.1">
    <property type="nucleotide sequence ID" value="NC_016043.1"/>
</dbReference>
<sequence length="325" mass="36963">MIQITEPLLKGLTFIDLFSGIGGFRVALQSLGAKCLFSSDWDRYAKETYWINFKELPHDDITKIDIKFIPEHDILCAGFPCQAFSISGKRLGFEDSRGTLFFDVVRIAESRRPKVIFLENVRNFAKHDSGRTLRVVKQSLLRLGYSFDWKVLNSSDYGIPQSRARIFMVAFREDLKHLEFNFPSPIKLNKYVEDILLPDSETSHLVREREDINLFRDEPELNVDETYRIGIVGKGGQGERIYSPKGLSVTFSANGGGLFAHTCGYLINGKTRRLHPRECARLMGFPDDFKLNPNEKQAYKQLGNSVVVDVVQSVAQEIGKTLSLE</sequence>
<dbReference type="InterPro" id="IPR029063">
    <property type="entry name" value="SAM-dependent_MTases_sf"/>
</dbReference>
<evidence type="ECO:0000256" key="2">
    <source>
        <dbReference type="ARBA" id="ARBA00022679"/>
    </source>
</evidence>
<dbReference type="GO" id="GO:0003886">
    <property type="term" value="F:DNA (cytosine-5-)-methyltransferase activity"/>
    <property type="evidence" value="ECO:0007669"/>
    <property type="project" value="UniProtKB-EC"/>
</dbReference>
<dbReference type="STRING" id="1008459.TASI_0727"/>
<feature type="active site" evidence="6">
    <location>
        <position position="81"/>
    </location>
</feature>
<dbReference type="NCBIfam" id="TIGR00675">
    <property type="entry name" value="dcm"/>
    <property type="match status" value="1"/>
</dbReference>
<dbReference type="CDD" id="cd00315">
    <property type="entry name" value="Cyt_C5_DNA_methylase"/>
    <property type="match status" value="1"/>
</dbReference>
<dbReference type="Gene3D" id="3.40.50.150">
    <property type="entry name" value="Vaccinia Virus protein VP39"/>
    <property type="match status" value="1"/>
</dbReference>
<dbReference type="PROSITE" id="PS00094">
    <property type="entry name" value="C5_MTASE_1"/>
    <property type="match status" value="1"/>
</dbReference>
<dbReference type="PRINTS" id="PR00105">
    <property type="entry name" value="C5METTRFRASE"/>
</dbReference>
<dbReference type="AlphaFoldDB" id="G4Q9G1"/>
<dbReference type="KEGG" id="tas:TASI_0727"/>
<evidence type="ECO:0000256" key="5">
    <source>
        <dbReference type="ARBA" id="ARBA00047422"/>
    </source>
</evidence>
<dbReference type="PROSITE" id="PS51679">
    <property type="entry name" value="SAM_MT_C5"/>
    <property type="match status" value="1"/>
</dbReference>
<dbReference type="SUPFAM" id="SSF53335">
    <property type="entry name" value="S-adenosyl-L-methionine-dependent methyltransferases"/>
    <property type="match status" value="1"/>
</dbReference>
<dbReference type="PANTHER" id="PTHR46098">
    <property type="entry name" value="TRNA (CYTOSINE(38)-C(5))-METHYLTRANSFERASE"/>
    <property type="match status" value="1"/>
</dbReference>
<gene>
    <name evidence="9" type="ordered locus">TASI_0727</name>
</gene>
<comment type="catalytic activity">
    <reaction evidence="5 8">
        <text>a 2'-deoxycytidine in DNA + S-adenosyl-L-methionine = a 5-methyl-2'-deoxycytidine in DNA + S-adenosyl-L-homocysteine + H(+)</text>
        <dbReference type="Rhea" id="RHEA:13681"/>
        <dbReference type="Rhea" id="RHEA-COMP:11369"/>
        <dbReference type="Rhea" id="RHEA-COMP:11370"/>
        <dbReference type="ChEBI" id="CHEBI:15378"/>
        <dbReference type="ChEBI" id="CHEBI:57856"/>
        <dbReference type="ChEBI" id="CHEBI:59789"/>
        <dbReference type="ChEBI" id="CHEBI:85452"/>
        <dbReference type="ChEBI" id="CHEBI:85454"/>
        <dbReference type="EC" id="2.1.1.37"/>
    </reaction>
</comment>
<keyword evidence="2 6" id="KW-0808">Transferase</keyword>
<evidence type="ECO:0000256" key="4">
    <source>
        <dbReference type="ARBA" id="ARBA00022747"/>
    </source>
</evidence>
<dbReference type="GO" id="GO:0009307">
    <property type="term" value="P:DNA restriction-modification system"/>
    <property type="evidence" value="ECO:0007669"/>
    <property type="project" value="UniProtKB-KW"/>
</dbReference>
<keyword evidence="4" id="KW-0680">Restriction system</keyword>
<evidence type="ECO:0000256" key="6">
    <source>
        <dbReference type="PROSITE-ProRule" id="PRU01016"/>
    </source>
</evidence>
<protein>
    <recommendedName>
        <fullName evidence="8">Cytosine-specific methyltransferase</fullName>
        <ecNumber evidence="8">2.1.1.37</ecNumber>
    </recommendedName>
</protein>
<dbReference type="Proteomes" id="UP000009284">
    <property type="component" value="Chromosome"/>
</dbReference>
<dbReference type="InterPro" id="IPR001525">
    <property type="entry name" value="C5_MeTfrase"/>
</dbReference>
<dbReference type="PROSITE" id="PS00095">
    <property type="entry name" value="C5_MTASE_2"/>
    <property type="match status" value="1"/>
</dbReference>
<dbReference type="GO" id="GO:0032259">
    <property type="term" value="P:methylation"/>
    <property type="evidence" value="ECO:0007669"/>
    <property type="project" value="UniProtKB-KW"/>
</dbReference>
<evidence type="ECO:0000256" key="3">
    <source>
        <dbReference type="ARBA" id="ARBA00022691"/>
    </source>
</evidence>
<reference key="1">
    <citation type="submission" date="2011-09" db="EMBL/GenBank/DDBJ databases">
        <title>Genomic characterization of the Taylorella genus.</title>
        <authorList>
            <person name="Hebert L."/>
            <person name="Moumen B."/>
            <person name="Pons N."/>
            <person name="Duquesne F."/>
            <person name="Breuil M.-F."/>
            <person name="Goux D."/>
            <person name="Batto J.-M."/>
            <person name="Renault P."/>
            <person name="Laugier C."/>
            <person name="Petry S."/>
        </authorList>
    </citation>
    <scope>NUCLEOTIDE SEQUENCE</scope>
    <source>
        <strain>MCE3</strain>
    </source>
</reference>
<dbReference type="HOGENOM" id="CLU_006958_0_1_4"/>
<evidence type="ECO:0000313" key="9">
    <source>
        <dbReference type="EMBL" id="AEP36498.1"/>
    </source>
</evidence>
<dbReference type="eggNOG" id="COG0270">
    <property type="taxonomic scope" value="Bacteria"/>
</dbReference>
<dbReference type="REBASE" id="40696">
    <property type="entry name" value="M.TasMCE3ORF727P"/>
</dbReference>
<evidence type="ECO:0000256" key="8">
    <source>
        <dbReference type="RuleBase" id="RU000417"/>
    </source>
</evidence>
<reference evidence="9 10" key="2">
    <citation type="journal article" date="2012" name="PLoS ONE">
        <title>Genomic characterization of the taylorella genus.</title>
        <authorList>
            <person name="Hebert L."/>
            <person name="Moumen B."/>
            <person name="Pons N."/>
            <person name="Duquesne F."/>
            <person name="Breuil M.F."/>
            <person name="Goux D."/>
            <person name="Batto J.M."/>
            <person name="Laugier C."/>
            <person name="Renault P."/>
            <person name="Petry S."/>
        </authorList>
    </citation>
    <scope>NUCLEOTIDE SEQUENCE [LARGE SCALE GENOMIC DNA]</scope>
    <source>
        <strain evidence="9 10">MCE3</strain>
    </source>
</reference>
<dbReference type="EMBL" id="CP003059">
    <property type="protein sequence ID" value="AEP36498.1"/>
    <property type="molecule type" value="Genomic_DNA"/>
</dbReference>
<dbReference type="EC" id="2.1.1.37" evidence="8"/>
<keyword evidence="1 6" id="KW-0489">Methyltransferase</keyword>
<keyword evidence="10" id="KW-1185">Reference proteome</keyword>
<comment type="similarity">
    <text evidence="6 7">Belongs to the class I-like SAM-binding methyltransferase superfamily. C5-methyltransferase family.</text>
</comment>
<dbReference type="PANTHER" id="PTHR46098:SF1">
    <property type="entry name" value="TRNA (CYTOSINE(38)-C(5))-METHYLTRANSFERASE"/>
    <property type="match status" value="1"/>
</dbReference>